<organism evidence="1 2">
    <name type="scientific">Peribacillus castrilensis</name>
    <dbReference type="NCBI Taxonomy" id="2897690"/>
    <lineage>
        <taxon>Bacteria</taxon>
        <taxon>Bacillati</taxon>
        <taxon>Bacillota</taxon>
        <taxon>Bacilli</taxon>
        <taxon>Bacillales</taxon>
        <taxon>Bacillaceae</taxon>
        <taxon>Peribacillus</taxon>
    </lineage>
</organism>
<gene>
    <name evidence="1" type="ORF">P4706_04150</name>
</gene>
<dbReference type="RefSeq" id="WP_367406195.1">
    <property type="nucleotide sequence ID" value="NZ_JARNBH010000005.1"/>
</dbReference>
<evidence type="ECO:0000313" key="2">
    <source>
        <dbReference type="Proteomes" id="UP001307168"/>
    </source>
</evidence>
<keyword evidence="2" id="KW-1185">Reference proteome</keyword>
<reference evidence="1 2" key="1">
    <citation type="submission" date="2023-03" db="EMBL/GenBank/DDBJ databases">
        <title>Bacillus Genome Sequencing.</title>
        <authorList>
            <person name="Dunlap C."/>
        </authorList>
    </citation>
    <scope>NUCLEOTIDE SEQUENCE [LARGE SCALE GENOMIC DNA]</scope>
    <source>
        <strain evidence="1 2">B-41290</strain>
    </source>
</reference>
<evidence type="ECO:0000313" key="1">
    <source>
        <dbReference type="EMBL" id="MEC0272257.1"/>
    </source>
</evidence>
<dbReference type="Proteomes" id="UP001307168">
    <property type="component" value="Unassembled WGS sequence"/>
</dbReference>
<dbReference type="AlphaFoldDB" id="A0AAW9NBW6"/>
<sequence length="59" mass="6807">MRLVYPLSFSPIILIGWKRIATLQPKYWLAETPQALALMRLGRQSAERERISGISCNDF</sequence>
<dbReference type="EMBL" id="JARNBH010000005">
    <property type="protein sequence ID" value="MEC0272257.1"/>
    <property type="molecule type" value="Genomic_DNA"/>
</dbReference>
<accession>A0AAW9NBW6</accession>
<proteinExistence type="predicted"/>
<comment type="caution">
    <text evidence="1">The sequence shown here is derived from an EMBL/GenBank/DDBJ whole genome shotgun (WGS) entry which is preliminary data.</text>
</comment>
<protein>
    <submittedName>
        <fullName evidence="1">Uncharacterized protein</fullName>
    </submittedName>
</protein>
<name>A0AAW9NBW6_9BACI</name>